<reference evidence="1" key="1">
    <citation type="submission" date="2022-11" db="EMBL/GenBank/DDBJ databases">
        <title>Genome Sequence of Boeremia exigua.</title>
        <authorList>
            <person name="Buettner E."/>
        </authorList>
    </citation>
    <scope>NUCLEOTIDE SEQUENCE</scope>
    <source>
        <strain evidence="1">CU02</strain>
    </source>
</reference>
<evidence type="ECO:0000313" key="2">
    <source>
        <dbReference type="Proteomes" id="UP001153331"/>
    </source>
</evidence>
<evidence type="ECO:0000313" key="1">
    <source>
        <dbReference type="EMBL" id="KAJ8107731.1"/>
    </source>
</evidence>
<accession>A0ACC2HYZ2</accession>
<organism evidence="1 2">
    <name type="scientific">Boeremia exigua</name>
    <dbReference type="NCBI Taxonomy" id="749465"/>
    <lineage>
        <taxon>Eukaryota</taxon>
        <taxon>Fungi</taxon>
        <taxon>Dikarya</taxon>
        <taxon>Ascomycota</taxon>
        <taxon>Pezizomycotina</taxon>
        <taxon>Dothideomycetes</taxon>
        <taxon>Pleosporomycetidae</taxon>
        <taxon>Pleosporales</taxon>
        <taxon>Pleosporineae</taxon>
        <taxon>Didymellaceae</taxon>
        <taxon>Boeremia</taxon>
    </lineage>
</organism>
<keyword evidence="2" id="KW-1185">Reference proteome</keyword>
<proteinExistence type="predicted"/>
<dbReference type="EMBL" id="JAPHNI010000868">
    <property type="protein sequence ID" value="KAJ8107731.1"/>
    <property type="molecule type" value="Genomic_DNA"/>
</dbReference>
<comment type="caution">
    <text evidence="1">The sequence shown here is derived from an EMBL/GenBank/DDBJ whole genome shotgun (WGS) entry which is preliminary data.</text>
</comment>
<sequence length="856" mass="92357">MGGQKTAIISVYDKTGLLDLAKGLKEANVRLLASGGTAKMIRQAGFEVEDVSAITKAPEMLGGRVKTLHPAVHGGILARNLDSDDSDLSANSIDKIDFVVCNLYPFSETVARINVTIPEAVEEIDIGGVTLLRAAAKNHARVTIVSDPNDYHDLLTELKNNNGEVSEKSRQRYALKAFEQTSTYDSAISEFFRKKYAGDGEQFLPLRYGANPHQKPATVSMTDKPLPFKVLGGSPGYINLLDALNAWPLVQELSKALDYPAAASFKHVSPAGAAIGVPLSAEERLVYMVDDIEGLEKSGLAQAYARARGADRMSSFGDMIALSHEVDLPTAKIISREVSDGVIAPGYSAEALDILKKKKGGKYLVLQMDSDYVPSAEETRTVYGITLKQHRNDAKIVPSDTFNTVIVPKGTGALPESAQRDLAVATIALKYTQSNSVCYALNGQVIGLGAGQQSRIHCTRLAGDKADNWWMRFHERTLNLKFKKGTKRASKSNAIDLLCSGLIPDSGIEYDDFAANFEEGQVPKNFTSEERKEWLSKLQGVALSSDAFFPFIDNVFRAHRSGAKYIAAPTGSQNDTPVFETAEKLGITSSCMPTKPTRVVCMVFRDTGAKRLSGTSGSGSHPRAGNPMATVEEQQPLLRPIVEVAEADVKHDEVILDFEAGDPENPREWDSKFKWLIVFLLAFMAFTVTFTCIGVVPIATSIVDELEGKHASASTSALLVTIWELGEAAGPLLIAPLSEVFGRYPVMNACNIVFIIATFLAAGSKSTNLLIAARWLTGFAVASNVLNPSIIGDIFESDQRGSAMSLISLAPLIGGAIGPAIAGAIAQTLGWRQVLLMAAGLAPHRSHQARERRIQD</sequence>
<dbReference type="Proteomes" id="UP001153331">
    <property type="component" value="Unassembled WGS sequence"/>
</dbReference>
<protein>
    <submittedName>
        <fullName evidence="1">Uncharacterized protein</fullName>
    </submittedName>
</protein>
<name>A0ACC2HYZ2_9PLEO</name>
<gene>
    <name evidence="1" type="ORF">OPT61_g8667</name>
</gene>